<evidence type="ECO:0000313" key="2">
    <source>
        <dbReference type="Proteomes" id="UP001408789"/>
    </source>
</evidence>
<keyword evidence="2" id="KW-1185">Reference proteome</keyword>
<dbReference type="PANTHER" id="PTHR31972:SF83">
    <property type="entry name" value="DUF868 FAMILY PROTEIN"/>
    <property type="match status" value="1"/>
</dbReference>
<dbReference type="Pfam" id="PF05910">
    <property type="entry name" value="DUF868"/>
    <property type="match status" value="1"/>
</dbReference>
<organism evidence="1 2">
    <name type="scientific">Deinandra increscens subsp. villosa</name>
    <dbReference type="NCBI Taxonomy" id="3103831"/>
    <lineage>
        <taxon>Eukaryota</taxon>
        <taxon>Viridiplantae</taxon>
        <taxon>Streptophyta</taxon>
        <taxon>Embryophyta</taxon>
        <taxon>Tracheophyta</taxon>
        <taxon>Spermatophyta</taxon>
        <taxon>Magnoliopsida</taxon>
        <taxon>eudicotyledons</taxon>
        <taxon>Gunneridae</taxon>
        <taxon>Pentapetalae</taxon>
        <taxon>asterids</taxon>
        <taxon>campanulids</taxon>
        <taxon>Asterales</taxon>
        <taxon>Asteraceae</taxon>
        <taxon>Asteroideae</taxon>
        <taxon>Heliantheae alliance</taxon>
        <taxon>Madieae</taxon>
        <taxon>Madiinae</taxon>
        <taxon>Deinandra</taxon>
    </lineage>
</organism>
<accession>A0AAP0H335</accession>
<dbReference type="Proteomes" id="UP001408789">
    <property type="component" value="Unassembled WGS sequence"/>
</dbReference>
<dbReference type="EMBL" id="JBCNJP010000011">
    <property type="protein sequence ID" value="KAK9070904.1"/>
    <property type="molecule type" value="Genomic_DNA"/>
</dbReference>
<protein>
    <submittedName>
        <fullName evidence="1">Uncharacterized protein</fullName>
    </submittedName>
</protein>
<dbReference type="InterPro" id="IPR008586">
    <property type="entry name" value="DUF868_pln"/>
</dbReference>
<comment type="caution">
    <text evidence="1">The sequence shown here is derived from an EMBL/GenBank/DDBJ whole genome shotgun (WGS) entry which is preliminary data.</text>
</comment>
<sequence>MKDFPSCFAENGVQVADASCTSAAALATTTVSKAKASQNLVTCVYQTKLLGKSRLIIITWSKNLVGHCFSVEIEDLSHKTLSRLDVKPSIFSKRKGSKSIEVDFIKIDVFWDLTNARFGSSPEPIEGFYLGLVFKGEMVLLIGDLRKEMLKKTKHLTTSFRLLKREHLFGRNVYATKAQFKDNGQIHDLRIECDTLGTDEPRLVVRMDSKVVMQVKHLVWKFRGNCTISVDGLPVEVYWDVHNWLFGSTTGSAVFMFQTSSGVGKSGSFAADRSIVPWPCSQGSSFCLTLYAWKNE</sequence>
<dbReference type="AlphaFoldDB" id="A0AAP0H335"/>
<proteinExistence type="predicted"/>
<dbReference type="PANTHER" id="PTHR31972">
    <property type="entry name" value="EXPRESSED PROTEIN"/>
    <property type="match status" value="1"/>
</dbReference>
<gene>
    <name evidence="1" type="ORF">SSX86_009472</name>
</gene>
<evidence type="ECO:0000313" key="1">
    <source>
        <dbReference type="EMBL" id="KAK9070904.1"/>
    </source>
</evidence>
<name>A0AAP0H335_9ASTR</name>
<reference evidence="1 2" key="1">
    <citation type="submission" date="2024-04" db="EMBL/GenBank/DDBJ databases">
        <title>The reference genome of an endangered Asteraceae, Deinandra increscens subsp. villosa, native to the Central Coast of California.</title>
        <authorList>
            <person name="Guilliams M."/>
            <person name="Hasenstab-Lehman K."/>
            <person name="Meyer R."/>
            <person name="Mcevoy S."/>
        </authorList>
    </citation>
    <scope>NUCLEOTIDE SEQUENCE [LARGE SCALE GENOMIC DNA]</scope>
    <source>
        <tissue evidence="1">Leaf</tissue>
    </source>
</reference>